<evidence type="ECO:0000256" key="2">
    <source>
        <dbReference type="ARBA" id="ARBA00022490"/>
    </source>
</evidence>
<comment type="pathway">
    <text evidence="10">Lipid metabolism; phospholipid metabolism.</text>
</comment>
<dbReference type="Proteomes" id="UP000179129">
    <property type="component" value="Unassembled WGS sequence"/>
</dbReference>
<name>A0A1F5YUA1_9BACT</name>
<dbReference type="Pfam" id="PF02504">
    <property type="entry name" value="FA_synthesis"/>
    <property type="match status" value="1"/>
</dbReference>
<protein>
    <recommendedName>
        <fullName evidence="8 10">Phosphate acyltransferase</fullName>
        <ecNumber evidence="8 10">2.3.1.274</ecNumber>
    </recommendedName>
    <alternativeName>
        <fullName evidence="10">Acyl-ACP phosphotransacylase</fullName>
    </alternativeName>
    <alternativeName>
        <fullName evidence="10">Acyl-[acyl-carrier-protein]--phosphate acyltransferase</fullName>
    </alternativeName>
    <alternativeName>
        <fullName evidence="10">Phosphate-acyl-ACP acyltransferase</fullName>
    </alternativeName>
</protein>
<evidence type="ECO:0000256" key="3">
    <source>
        <dbReference type="ARBA" id="ARBA00022516"/>
    </source>
</evidence>
<reference evidence="11 12" key="1">
    <citation type="journal article" date="2016" name="Nat. Commun.">
        <title>Thousands of microbial genomes shed light on interconnected biogeochemical processes in an aquifer system.</title>
        <authorList>
            <person name="Anantharaman K."/>
            <person name="Brown C.T."/>
            <person name="Hug L.A."/>
            <person name="Sharon I."/>
            <person name="Castelle C.J."/>
            <person name="Probst A.J."/>
            <person name="Thomas B.C."/>
            <person name="Singh A."/>
            <person name="Wilkins M.J."/>
            <person name="Karaoz U."/>
            <person name="Brodie E.L."/>
            <person name="Williams K.H."/>
            <person name="Hubbard S.S."/>
            <person name="Banfield J.F."/>
        </authorList>
    </citation>
    <scope>NUCLEOTIDE SEQUENCE [LARGE SCALE GENOMIC DNA]</scope>
</reference>
<dbReference type="InterPro" id="IPR012281">
    <property type="entry name" value="Phospholipid_synth_PlsX-like"/>
</dbReference>
<keyword evidence="4 10" id="KW-0808">Transferase</keyword>
<comment type="similarity">
    <text evidence="10">Belongs to the PlsX family.</text>
</comment>
<dbReference type="GO" id="GO:0043811">
    <property type="term" value="F:phosphate:acyl-[acyl carrier protein] acyltransferase activity"/>
    <property type="evidence" value="ECO:0007669"/>
    <property type="project" value="UniProtKB-UniRule"/>
</dbReference>
<evidence type="ECO:0000256" key="10">
    <source>
        <dbReference type="HAMAP-Rule" id="MF_00019"/>
    </source>
</evidence>
<sequence length="343" mass="36699">MRIALDAMGGDNIPGVPIRGAVEAIEQLEPDFELILVGDKALIKRNLDNYRELDLSRIEIVHAPEVVEMGESPSVALRKKKRSSIAVGIELTARKEAQAFISAGNTGAVMAASLLGLGRISGISRPGICSVFPTTKKSCVVVDVGANVDSKPAHLLHFALMGAIYSEKVLGTPRPRVGLLNVGEEPGKGDELSVATHKLLSASSLNFIGNVEGGDIFEGLADVVVCDGFVGNVVLKLSEKILNLLISHLKTEIKANPLAALGFLLLKQTFEDMKKTFDYTEYGGAPLLGIEGTTIICHGGSPPRAFRNAIKSARLAVLNNINEIIRQEVKQYQTPNTNNENLS</sequence>
<comment type="subcellular location">
    <subcellularLocation>
        <location evidence="10">Cytoplasm</location>
    </subcellularLocation>
    <text evidence="10">Associated with the membrane possibly through PlsY.</text>
</comment>
<gene>
    <name evidence="10" type="primary">plsX</name>
    <name evidence="11" type="ORF">A3F83_09005</name>
</gene>
<keyword evidence="6 10" id="KW-0594">Phospholipid biosynthesis</keyword>
<accession>A0A1F5YUA1</accession>
<dbReference type="STRING" id="1817867.A3F83_09005"/>
<evidence type="ECO:0000313" key="12">
    <source>
        <dbReference type="Proteomes" id="UP000179129"/>
    </source>
</evidence>
<keyword evidence="2 10" id="KW-0963">Cytoplasm</keyword>
<evidence type="ECO:0000256" key="7">
    <source>
        <dbReference type="ARBA" id="ARBA00023264"/>
    </source>
</evidence>
<comment type="catalytic activity">
    <reaction evidence="1 10">
        <text>a fatty acyl-[ACP] + phosphate = an acyl phosphate + holo-[ACP]</text>
        <dbReference type="Rhea" id="RHEA:42292"/>
        <dbReference type="Rhea" id="RHEA-COMP:9685"/>
        <dbReference type="Rhea" id="RHEA-COMP:14125"/>
        <dbReference type="ChEBI" id="CHEBI:43474"/>
        <dbReference type="ChEBI" id="CHEBI:59918"/>
        <dbReference type="ChEBI" id="CHEBI:64479"/>
        <dbReference type="ChEBI" id="CHEBI:138651"/>
        <dbReference type="EC" id="2.3.1.274"/>
    </reaction>
</comment>
<keyword evidence="7 10" id="KW-1208">Phospholipid metabolism</keyword>
<dbReference type="HAMAP" id="MF_00019">
    <property type="entry name" value="PlsX"/>
    <property type="match status" value="1"/>
</dbReference>
<dbReference type="EMBL" id="MFIX01000140">
    <property type="protein sequence ID" value="OGG03492.1"/>
    <property type="molecule type" value="Genomic_DNA"/>
</dbReference>
<evidence type="ECO:0000256" key="8">
    <source>
        <dbReference type="ARBA" id="ARBA00024069"/>
    </source>
</evidence>
<organism evidence="11 12">
    <name type="scientific">Candidatus Glassbacteria bacterium RIFCSPLOWO2_12_FULL_58_11</name>
    <dbReference type="NCBI Taxonomy" id="1817867"/>
    <lineage>
        <taxon>Bacteria</taxon>
        <taxon>Candidatus Glassiibacteriota</taxon>
    </lineage>
</organism>
<comment type="caution">
    <text evidence="11">The sequence shown here is derived from an EMBL/GenBank/DDBJ whole genome shotgun (WGS) entry which is preliminary data.</text>
</comment>
<evidence type="ECO:0000256" key="4">
    <source>
        <dbReference type="ARBA" id="ARBA00022679"/>
    </source>
</evidence>
<dbReference type="GO" id="GO:0006633">
    <property type="term" value="P:fatty acid biosynthetic process"/>
    <property type="evidence" value="ECO:0007669"/>
    <property type="project" value="UniProtKB-UniRule"/>
</dbReference>
<keyword evidence="3 10" id="KW-0444">Lipid biosynthesis</keyword>
<dbReference type="Gene3D" id="3.40.718.10">
    <property type="entry name" value="Isopropylmalate Dehydrogenase"/>
    <property type="match status" value="1"/>
</dbReference>
<evidence type="ECO:0000256" key="6">
    <source>
        <dbReference type="ARBA" id="ARBA00023209"/>
    </source>
</evidence>
<evidence type="ECO:0000313" key="11">
    <source>
        <dbReference type="EMBL" id="OGG03492.1"/>
    </source>
</evidence>
<dbReference type="UniPathway" id="UPA00085"/>
<dbReference type="GO" id="GO:0005737">
    <property type="term" value="C:cytoplasm"/>
    <property type="evidence" value="ECO:0007669"/>
    <property type="project" value="UniProtKB-SubCell"/>
</dbReference>
<dbReference type="GO" id="GO:0008654">
    <property type="term" value="P:phospholipid biosynthetic process"/>
    <property type="evidence" value="ECO:0007669"/>
    <property type="project" value="UniProtKB-KW"/>
</dbReference>
<dbReference type="PANTHER" id="PTHR30100:SF1">
    <property type="entry name" value="PHOSPHATE ACYLTRANSFERASE"/>
    <property type="match status" value="1"/>
</dbReference>
<keyword evidence="5 10" id="KW-0443">Lipid metabolism</keyword>
<dbReference type="SUPFAM" id="SSF53659">
    <property type="entry name" value="Isocitrate/Isopropylmalate dehydrogenase-like"/>
    <property type="match status" value="1"/>
</dbReference>
<dbReference type="PANTHER" id="PTHR30100">
    <property type="entry name" value="FATTY ACID/PHOSPHOLIPID SYNTHESIS PROTEIN PLSX"/>
    <property type="match status" value="1"/>
</dbReference>
<proteinExistence type="inferred from homology"/>
<dbReference type="AlphaFoldDB" id="A0A1F5YUA1"/>
<dbReference type="EC" id="2.3.1.274" evidence="8 10"/>
<dbReference type="PIRSF" id="PIRSF002465">
    <property type="entry name" value="Phsphlp_syn_PlsX"/>
    <property type="match status" value="1"/>
</dbReference>
<evidence type="ECO:0000256" key="1">
    <source>
        <dbReference type="ARBA" id="ARBA00001232"/>
    </source>
</evidence>
<evidence type="ECO:0000256" key="9">
    <source>
        <dbReference type="ARBA" id="ARBA00046608"/>
    </source>
</evidence>
<dbReference type="InterPro" id="IPR003664">
    <property type="entry name" value="FA_synthesis"/>
</dbReference>
<comment type="function">
    <text evidence="10">Catalyzes the reversible formation of acyl-phosphate (acyl-PO(4)) from acyl-[acyl-carrier-protein] (acyl-ACP). This enzyme utilizes acyl-ACP as fatty acyl donor, but not acyl-CoA.</text>
</comment>
<dbReference type="NCBIfam" id="TIGR00182">
    <property type="entry name" value="plsX"/>
    <property type="match status" value="1"/>
</dbReference>
<comment type="subunit">
    <text evidence="9 10">Homodimer. Probably interacts with PlsY.</text>
</comment>
<evidence type="ECO:0000256" key="5">
    <source>
        <dbReference type="ARBA" id="ARBA00023098"/>
    </source>
</evidence>